<dbReference type="PROSITE" id="PS51257">
    <property type="entry name" value="PROKAR_LIPOPROTEIN"/>
    <property type="match status" value="1"/>
</dbReference>
<evidence type="ECO:0000313" key="2">
    <source>
        <dbReference type="EMBL" id="NDO40542.1"/>
    </source>
</evidence>
<name>A0A845T210_9FIRM</name>
<gene>
    <name evidence="2" type="ORF">FMM72_15145</name>
</gene>
<dbReference type="Proteomes" id="UP000462501">
    <property type="component" value="Unassembled WGS sequence"/>
</dbReference>
<dbReference type="EMBL" id="VIQT01000021">
    <property type="protein sequence ID" value="NDO40542.1"/>
    <property type="molecule type" value="Genomic_DNA"/>
</dbReference>
<organism evidence="2 3">
    <name type="scientific">Anaerotruncus colihominis</name>
    <dbReference type="NCBI Taxonomy" id="169435"/>
    <lineage>
        <taxon>Bacteria</taxon>
        <taxon>Bacillati</taxon>
        <taxon>Bacillota</taxon>
        <taxon>Clostridia</taxon>
        <taxon>Eubacteriales</taxon>
        <taxon>Oscillospiraceae</taxon>
        <taxon>Anaerotruncus</taxon>
    </lineage>
</organism>
<proteinExistence type="predicted"/>
<reference evidence="2 3" key="1">
    <citation type="submission" date="2019-06" db="EMBL/GenBank/DDBJ databases">
        <title>Draft genome sequences of 15 bacterial species constituting the stable defined intestinal microbiota of the GM15 gnotobiotic mouse model.</title>
        <authorList>
            <person name="Elie C."/>
            <person name="Mathieu A."/>
            <person name="Saliou A."/>
            <person name="Darnaud M."/>
            <person name="Leulier F."/>
            <person name="Tamellini A."/>
        </authorList>
    </citation>
    <scope>NUCLEOTIDE SEQUENCE [LARGE SCALE GENOMIC DNA]</scope>
    <source>
        <strain evidence="2 3">JM4-15</strain>
    </source>
</reference>
<evidence type="ECO:0000313" key="3">
    <source>
        <dbReference type="Proteomes" id="UP000462501"/>
    </source>
</evidence>
<comment type="caution">
    <text evidence="2">The sequence shown here is derived from an EMBL/GenBank/DDBJ whole genome shotgun (WGS) entry which is preliminary data.</text>
</comment>
<feature type="chain" id="PRO_5039719910" evidence="1">
    <location>
        <begin position="30"/>
        <end position="121"/>
    </location>
</feature>
<keyword evidence="1" id="KW-0732">Signal</keyword>
<accession>A0A845T210</accession>
<evidence type="ECO:0000256" key="1">
    <source>
        <dbReference type="SAM" id="SignalP"/>
    </source>
</evidence>
<feature type="signal peptide" evidence="1">
    <location>
        <begin position="1"/>
        <end position="29"/>
    </location>
</feature>
<dbReference type="AlphaFoldDB" id="A0A845T210"/>
<protein>
    <submittedName>
        <fullName evidence="2">Uncharacterized protein</fullName>
    </submittedName>
</protein>
<sequence>MAKKTFSVKGVLCALLCPVLILISFTGCASSAGQSQNAEPSEASSVNPDIGYVQEFRFEYDSLSDLLPLLPLTDTTRYCEEYNEEYQATYSGQLPLVSINRIGDSERFEAVYKGMVTREPG</sequence>